<evidence type="ECO:0000256" key="3">
    <source>
        <dbReference type="ARBA" id="ARBA00012640"/>
    </source>
</evidence>
<reference evidence="11 12" key="1">
    <citation type="submission" date="2016-08" db="EMBL/GenBank/DDBJ databases">
        <title>Draft genome sequence of Candidatus Piscirickettsia litoralis, from seawater.</title>
        <authorList>
            <person name="Wan X."/>
            <person name="Lee A.J."/>
            <person name="Hou S."/>
            <person name="Donachie S.P."/>
        </authorList>
    </citation>
    <scope>NUCLEOTIDE SEQUENCE [LARGE SCALE GENOMIC DNA]</scope>
    <source>
        <strain evidence="11 12">Y2</strain>
    </source>
</reference>
<organism evidence="11 12">
    <name type="scientific">Piscirickettsia litoralis</name>
    <dbReference type="NCBI Taxonomy" id="1891921"/>
    <lineage>
        <taxon>Bacteria</taxon>
        <taxon>Pseudomonadati</taxon>
        <taxon>Pseudomonadota</taxon>
        <taxon>Gammaproteobacteria</taxon>
        <taxon>Thiotrichales</taxon>
        <taxon>Piscirickettsiaceae</taxon>
        <taxon>Piscirickettsia</taxon>
    </lineage>
</organism>
<evidence type="ECO:0000256" key="7">
    <source>
        <dbReference type="ARBA" id="ARBA00022842"/>
    </source>
</evidence>
<protein>
    <recommendedName>
        <fullName evidence="3">phosphoserine phosphatase</fullName>
        <ecNumber evidence="3">3.1.3.3</ecNumber>
    </recommendedName>
</protein>
<keyword evidence="12" id="KW-1185">Reference proteome</keyword>
<comment type="cofactor">
    <cofactor evidence="1">
        <name>Mg(2+)</name>
        <dbReference type="ChEBI" id="CHEBI:18420"/>
    </cofactor>
</comment>
<evidence type="ECO:0000313" key="11">
    <source>
        <dbReference type="EMBL" id="ODN41969.1"/>
    </source>
</evidence>
<evidence type="ECO:0000313" key="12">
    <source>
        <dbReference type="Proteomes" id="UP000094329"/>
    </source>
</evidence>
<dbReference type="SUPFAM" id="SSF56784">
    <property type="entry name" value="HAD-like"/>
    <property type="match status" value="1"/>
</dbReference>
<comment type="caution">
    <text evidence="11">The sequence shown here is derived from an EMBL/GenBank/DDBJ whole genome shotgun (WGS) entry which is preliminary data.</text>
</comment>
<keyword evidence="7" id="KW-0460">Magnesium</keyword>
<dbReference type="Gene3D" id="1.10.150.210">
    <property type="entry name" value="Phosphoserine phosphatase, domain 2"/>
    <property type="match status" value="1"/>
</dbReference>
<dbReference type="NCBIfam" id="TIGR01488">
    <property type="entry name" value="HAD-SF-IB"/>
    <property type="match status" value="1"/>
</dbReference>
<name>A0ABX3A7B0_9GAMM</name>
<keyword evidence="5" id="KW-0479">Metal-binding</keyword>
<accession>A0ABX3A7B0</accession>
<dbReference type="InterPro" id="IPR036412">
    <property type="entry name" value="HAD-like_sf"/>
</dbReference>
<comment type="pathway">
    <text evidence="2">Amino-acid biosynthesis; L-serine biosynthesis; L-serine from 3-phospho-D-glycerate: step 3/3.</text>
</comment>
<dbReference type="EC" id="3.1.3.3" evidence="3"/>
<evidence type="ECO:0000256" key="2">
    <source>
        <dbReference type="ARBA" id="ARBA00005135"/>
    </source>
</evidence>
<gene>
    <name evidence="11" type="ORF">BGC07_02095</name>
</gene>
<evidence type="ECO:0000256" key="6">
    <source>
        <dbReference type="ARBA" id="ARBA00022801"/>
    </source>
</evidence>
<evidence type="ECO:0000256" key="4">
    <source>
        <dbReference type="ARBA" id="ARBA00022605"/>
    </source>
</evidence>
<dbReference type="InterPro" id="IPR023214">
    <property type="entry name" value="HAD_sf"/>
</dbReference>
<comment type="catalytic activity">
    <reaction evidence="10">
        <text>O-phospho-D-serine + H2O = D-serine + phosphate</text>
        <dbReference type="Rhea" id="RHEA:24873"/>
        <dbReference type="ChEBI" id="CHEBI:15377"/>
        <dbReference type="ChEBI" id="CHEBI:35247"/>
        <dbReference type="ChEBI" id="CHEBI:43474"/>
        <dbReference type="ChEBI" id="CHEBI:58680"/>
        <dbReference type="EC" id="3.1.3.3"/>
    </reaction>
</comment>
<evidence type="ECO:0000256" key="1">
    <source>
        <dbReference type="ARBA" id="ARBA00001946"/>
    </source>
</evidence>
<comment type="catalytic activity">
    <reaction evidence="9">
        <text>O-phospho-L-serine + H2O = L-serine + phosphate</text>
        <dbReference type="Rhea" id="RHEA:21208"/>
        <dbReference type="ChEBI" id="CHEBI:15377"/>
        <dbReference type="ChEBI" id="CHEBI:33384"/>
        <dbReference type="ChEBI" id="CHEBI:43474"/>
        <dbReference type="ChEBI" id="CHEBI:57524"/>
        <dbReference type="EC" id="3.1.3.3"/>
    </reaction>
</comment>
<keyword evidence="6 11" id="KW-0378">Hydrolase</keyword>
<dbReference type="Proteomes" id="UP000094329">
    <property type="component" value="Unassembled WGS sequence"/>
</dbReference>
<keyword evidence="4" id="KW-0028">Amino-acid biosynthesis</keyword>
<dbReference type="EMBL" id="MDTU01000001">
    <property type="protein sequence ID" value="ODN41969.1"/>
    <property type="molecule type" value="Genomic_DNA"/>
</dbReference>
<evidence type="ECO:0000256" key="5">
    <source>
        <dbReference type="ARBA" id="ARBA00022723"/>
    </source>
</evidence>
<dbReference type="Pfam" id="PF12710">
    <property type="entry name" value="HAD"/>
    <property type="match status" value="1"/>
</dbReference>
<evidence type="ECO:0000256" key="8">
    <source>
        <dbReference type="ARBA" id="ARBA00023299"/>
    </source>
</evidence>
<dbReference type="InterPro" id="IPR050582">
    <property type="entry name" value="HAD-like_SerB"/>
</dbReference>
<dbReference type="PANTHER" id="PTHR43344">
    <property type="entry name" value="PHOSPHOSERINE PHOSPHATASE"/>
    <property type="match status" value="1"/>
</dbReference>
<dbReference type="Gene3D" id="3.40.50.1000">
    <property type="entry name" value="HAD superfamily/HAD-like"/>
    <property type="match status" value="1"/>
</dbReference>
<evidence type="ECO:0000256" key="9">
    <source>
        <dbReference type="ARBA" id="ARBA00048138"/>
    </source>
</evidence>
<proteinExistence type="predicted"/>
<sequence>MTTHGTLLFDFDSTLISCESLDLFFKTNQNDPTVYKQIERITHLGMSGKISFTESLAKRLALLDTTSEALNHFATTQLICHITPNIPKLISWAQNYFDIWIVSGGLIPFILPIAEQLNINKSHIKAVEIKWHNQKIQPNNTNGFATDKVTGAKSCLSAWKKPVTIIGDGYTDFQLFQSGIAQNFIAYCQHIERPNIITTTEYKAYQPEDIKQQLELLYGV</sequence>
<evidence type="ECO:0000256" key="10">
    <source>
        <dbReference type="ARBA" id="ARBA00048523"/>
    </source>
</evidence>
<keyword evidence="8" id="KW-0718">Serine biosynthesis</keyword>
<dbReference type="GO" id="GO:0016787">
    <property type="term" value="F:hydrolase activity"/>
    <property type="evidence" value="ECO:0007669"/>
    <property type="project" value="UniProtKB-KW"/>
</dbReference>
<dbReference type="RefSeq" id="WP_069311770.1">
    <property type="nucleotide sequence ID" value="NZ_MDTU01000001.1"/>
</dbReference>
<dbReference type="PANTHER" id="PTHR43344:SF2">
    <property type="entry name" value="PHOSPHOSERINE PHOSPHATASE"/>
    <property type="match status" value="1"/>
</dbReference>